<feature type="chain" id="PRO_5029723090" evidence="1">
    <location>
        <begin position="30"/>
        <end position="278"/>
    </location>
</feature>
<gene>
    <name evidence="2" type="ORF">GNZ18_40525</name>
</gene>
<accession>A0A7K1LEL1</accession>
<reference evidence="2 3" key="1">
    <citation type="submission" date="2019-11" db="EMBL/GenBank/DDBJ databases">
        <authorList>
            <person name="Cao P."/>
        </authorList>
    </citation>
    <scope>NUCLEOTIDE SEQUENCE [LARGE SCALE GENOMIC DNA]</scope>
    <source>
        <strain evidence="2 3">NEAU-AAG5</strain>
    </source>
</reference>
<evidence type="ECO:0000313" key="2">
    <source>
        <dbReference type="EMBL" id="MUN42834.1"/>
    </source>
</evidence>
<feature type="signal peptide" evidence="1">
    <location>
        <begin position="1"/>
        <end position="29"/>
    </location>
</feature>
<dbReference type="AlphaFoldDB" id="A0A7K1LEL1"/>
<organism evidence="2 3">
    <name type="scientific">Actinomadura litoris</name>
    <dbReference type="NCBI Taxonomy" id="2678616"/>
    <lineage>
        <taxon>Bacteria</taxon>
        <taxon>Bacillati</taxon>
        <taxon>Actinomycetota</taxon>
        <taxon>Actinomycetes</taxon>
        <taxon>Streptosporangiales</taxon>
        <taxon>Thermomonosporaceae</taxon>
        <taxon>Actinomadura</taxon>
    </lineage>
</organism>
<dbReference type="Proteomes" id="UP000432015">
    <property type="component" value="Unassembled WGS sequence"/>
</dbReference>
<name>A0A7K1LEL1_9ACTN</name>
<dbReference type="EMBL" id="WOFH01000027">
    <property type="protein sequence ID" value="MUN42834.1"/>
    <property type="molecule type" value="Genomic_DNA"/>
</dbReference>
<dbReference type="InterPro" id="IPR006311">
    <property type="entry name" value="TAT_signal"/>
</dbReference>
<keyword evidence="1" id="KW-0732">Signal</keyword>
<comment type="caution">
    <text evidence="2">The sequence shown here is derived from an EMBL/GenBank/DDBJ whole genome shotgun (WGS) entry which is preliminary data.</text>
</comment>
<dbReference type="PROSITE" id="PS51318">
    <property type="entry name" value="TAT"/>
    <property type="match status" value="1"/>
</dbReference>
<evidence type="ECO:0000256" key="1">
    <source>
        <dbReference type="SAM" id="SignalP"/>
    </source>
</evidence>
<keyword evidence="3" id="KW-1185">Reference proteome</keyword>
<protein>
    <submittedName>
        <fullName evidence="2">Uncharacterized protein</fullName>
    </submittedName>
</protein>
<proteinExistence type="predicted"/>
<dbReference type="RefSeq" id="WP_156222892.1">
    <property type="nucleotide sequence ID" value="NZ_WOFH01000027.1"/>
</dbReference>
<sequence length="278" mass="30331">MALHKLRRRHVIAAAASAVALAVPAGASAASAAAGSAGTAARPPRTPHVGAACTTWERLSTLAVEQRRVLKLFKGFEVLRNQADMDRLAKVNPQYGTHYALLSHMYNSMKGIGLTIVNDGAQGPGKPTLVFYKPDPRVKDPTHAFEPNFPYRLVGWGYVSPYTPGKAPSFPGEPGLRCLKPKDSFIHERSVHPADTWFNTRVPPKNEAWKGEDPGATWPTAEECDCQVGMSHGRFWDSHLFLTGTPFPWVSMFNPGRPIPGFDAVVGQGFFFPERPAS</sequence>
<evidence type="ECO:0000313" key="3">
    <source>
        <dbReference type="Proteomes" id="UP000432015"/>
    </source>
</evidence>